<proteinExistence type="predicted"/>
<keyword evidence="2" id="KW-1185">Reference proteome</keyword>
<comment type="caution">
    <text evidence="1">The sequence shown here is derived from an EMBL/GenBank/DDBJ whole genome shotgun (WGS) entry which is preliminary data.</text>
</comment>
<protein>
    <submittedName>
        <fullName evidence="1">Uncharacterized protein</fullName>
    </submittedName>
</protein>
<sequence>MENSHIKVGTNIHKNSKNYLDHEVLDLIKCKTEDTYMKEVFKVKQGLNSRLLPFVIFTESKRKGPLLEIKLIKQILRGTVSISGPRLYGNLLTVHLGS</sequence>
<gene>
    <name evidence="1" type="ORF">pdam_00017451</name>
</gene>
<reference evidence="1 2" key="1">
    <citation type="journal article" date="2018" name="Sci. Rep.">
        <title>Comparative analysis of the Pocillopora damicornis genome highlights role of immune system in coral evolution.</title>
        <authorList>
            <person name="Cunning R."/>
            <person name="Bay R.A."/>
            <person name="Gillette P."/>
            <person name="Baker A.C."/>
            <person name="Traylor-Knowles N."/>
        </authorList>
    </citation>
    <scope>NUCLEOTIDE SEQUENCE [LARGE SCALE GENOMIC DNA]</scope>
    <source>
        <strain evidence="1">RSMAS</strain>
        <tissue evidence="1">Whole animal</tissue>
    </source>
</reference>
<accession>A0A3M6U7H5</accession>
<dbReference type="EMBL" id="RCHS01002104">
    <property type="protein sequence ID" value="RMX49546.1"/>
    <property type="molecule type" value="Genomic_DNA"/>
</dbReference>
<dbReference type="AlphaFoldDB" id="A0A3M6U7H5"/>
<evidence type="ECO:0000313" key="1">
    <source>
        <dbReference type="EMBL" id="RMX49546.1"/>
    </source>
</evidence>
<dbReference type="Proteomes" id="UP000275408">
    <property type="component" value="Unassembled WGS sequence"/>
</dbReference>
<evidence type="ECO:0000313" key="2">
    <source>
        <dbReference type="Proteomes" id="UP000275408"/>
    </source>
</evidence>
<name>A0A3M6U7H5_POCDA</name>
<organism evidence="1 2">
    <name type="scientific">Pocillopora damicornis</name>
    <name type="common">Cauliflower coral</name>
    <name type="synonym">Millepora damicornis</name>
    <dbReference type="NCBI Taxonomy" id="46731"/>
    <lineage>
        <taxon>Eukaryota</taxon>
        <taxon>Metazoa</taxon>
        <taxon>Cnidaria</taxon>
        <taxon>Anthozoa</taxon>
        <taxon>Hexacorallia</taxon>
        <taxon>Scleractinia</taxon>
        <taxon>Astrocoeniina</taxon>
        <taxon>Pocilloporidae</taxon>
        <taxon>Pocillopora</taxon>
    </lineage>
</organism>